<evidence type="ECO:0000256" key="2">
    <source>
        <dbReference type="ARBA" id="ARBA00022833"/>
    </source>
</evidence>
<organism evidence="7 8">
    <name type="scientific">Exophiala mesophila</name>
    <name type="common">Black yeast-like fungus</name>
    <dbReference type="NCBI Taxonomy" id="212818"/>
    <lineage>
        <taxon>Eukaryota</taxon>
        <taxon>Fungi</taxon>
        <taxon>Dikarya</taxon>
        <taxon>Ascomycota</taxon>
        <taxon>Pezizomycotina</taxon>
        <taxon>Eurotiomycetes</taxon>
        <taxon>Chaetothyriomycetidae</taxon>
        <taxon>Chaetothyriales</taxon>
        <taxon>Herpotrichiellaceae</taxon>
        <taxon>Exophiala</taxon>
    </lineage>
</organism>
<evidence type="ECO:0000256" key="4">
    <source>
        <dbReference type="ARBA" id="ARBA00023163"/>
    </source>
</evidence>
<keyword evidence="1" id="KW-0479">Metal-binding</keyword>
<dbReference type="Pfam" id="PF04082">
    <property type="entry name" value="Fungal_trans"/>
    <property type="match status" value="1"/>
</dbReference>
<dbReference type="OrthoDB" id="1405595at2759"/>
<reference evidence="7 8" key="1">
    <citation type="submission" date="2017-03" db="EMBL/GenBank/DDBJ databases">
        <title>Genomes of endolithic fungi from Antarctica.</title>
        <authorList>
            <person name="Coleine C."/>
            <person name="Masonjones S."/>
            <person name="Stajich J.E."/>
        </authorList>
    </citation>
    <scope>NUCLEOTIDE SEQUENCE [LARGE SCALE GENOMIC DNA]</scope>
    <source>
        <strain evidence="7 8">CCFEE 6314</strain>
    </source>
</reference>
<dbReference type="CDD" id="cd12148">
    <property type="entry name" value="fungal_TF_MHR"/>
    <property type="match status" value="1"/>
</dbReference>
<gene>
    <name evidence="7" type="ORF">B0A52_04257</name>
</gene>
<evidence type="ECO:0000256" key="5">
    <source>
        <dbReference type="ARBA" id="ARBA00023242"/>
    </source>
</evidence>
<dbReference type="VEuPathDB" id="FungiDB:PV10_07817"/>
<dbReference type="AlphaFoldDB" id="A0A438N7V8"/>
<keyword evidence="3" id="KW-0805">Transcription regulation</keyword>
<evidence type="ECO:0000259" key="6">
    <source>
        <dbReference type="Pfam" id="PF04082"/>
    </source>
</evidence>
<dbReference type="GO" id="GO:0008270">
    <property type="term" value="F:zinc ion binding"/>
    <property type="evidence" value="ECO:0007669"/>
    <property type="project" value="InterPro"/>
</dbReference>
<keyword evidence="2" id="KW-0862">Zinc</keyword>
<dbReference type="GO" id="GO:0003677">
    <property type="term" value="F:DNA binding"/>
    <property type="evidence" value="ECO:0007669"/>
    <property type="project" value="InterPro"/>
</dbReference>
<proteinExistence type="predicted"/>
<accession>A0A438N7V8</accession>
<sequence length="731" mass="81462">MYTRGIVGLKISRGTAEHDDGVRPIVAKVRSIIVTGGSRLMSHKSQWTANRVDPRSGALLNNPAAHPAQSDTKSAYMSTVEAHATSQGHGAPPLTFQPTGLSTLPAPTNLTDAAVSGGYGDPTDHNLGFHFLTPSHAWGPLGLFADDSQTYADSFGWIFEDGVDDVFPSMAPSPRLDLLGVNLESTIQSRDAEQPRNSVPADGQLSGAVSEELDDLPQPTPLDRCSPDDVWPMEWHAASNQRLTLPVLGLHPGDYDITLGHFDRSFTVVHRPTFDPTKFPVLTLSMASVGANYTRFEGAHVFSNSLSELVRRLLAFMAEHDPRFLRSDQYLAAKLFQSVQGYCGASRRLFELSESSRSSLVHNAKSMGLFCYKAPPIPENLSVEERWHQWITQERYRRLGWVVYLIDSSVSYLHNSRPYLSVSDLDLEMPSSTEHWQAESAHAWAALHPWSKNTPPVPRFRALCRSLLDDTDNSIRTINPEHHRYFILTLIRMIWSMKEINASPIVSLGGVASHLNDGTKHLQSIVDRFLHIRISLNVATPLTQTELADAYREAQMVHMSHLHGAGDLMDWLYMLLRDPNSESTRLRMTQWAAQDDMRVREVAYHSSQVLSILRHYQANYPLEPFSAFHVGAALWCVAQLLPRPKPEVNSVALRIDKIPTCEKEALVLKDWVTLGSHTHVTLFGVPNLASDAGKEHVLEQTAVLLRRMTCWNMSQNFLKVIMGLMASGPAS</sequence>
<protein>
    <recommendedName>
        <fullName evidence="6">Xylanolytic transcriptional activator regulatory domain-containing protein</fullName>
    </recommendedName>
</protein>
<dbReference type="EMBL" id="NAJM01000015">
    <property type="protein sequence ID" value="RVX71858.1"/>
    <property type="molecule type" value="Genomic_DNA"/>
</dbReference>
<comment type="caution">
    <text evidence="7">The sequence shown here is derived from an EMBL/GenBank/DDBJ whole genome shotgun (WGS) entry which is preliminary data.</text>
</comment>
<keyword evidence="4" id="KW-0804">Transcription</keyword>
<evidence type="ECO:0000256" key="1">
    <source>
        <dbReference type="ARBA" id="ARBA00022723"/>
    </source>
</evidence>
<dbReference type="GO" id="GO:0006351">
    <property type="term" value="P:DNA-templated transcription"/>
    <property type="evidence" value="ECO:0007669"/>
    <property type="project" value="InterPro"/>
</dbReference>
<evidence type="ECO:0000313" key="7">
    <source>
        <dbReference type="EMBL" id="RVX71858.1"/>
    </source>
</evidence>
<dbReference type="PANTHER" id="PTHR47660">
    <property type="entry name" value="TRANSCRIPTION FACTOR WITH C2H2 AND ZN(2)-CYS(6) DNA BINDING DOMAIN (EUROFUNG)-RELATED-RELATED"/>
    <property type="match status" value="1"/>
</dbReference>
<keyword evidence="5" id="KW-0539">Nucleus</keyword>
<dbReference type="PANTHER" id="PTHR47660:SF2">
    <property type="entry name" value="TRANSCRIPTION FACTOR WITH C2H2 AND ZN(2)-CYS(6) DNA BINDING DOMAIN (EUROFUNG)"/>
    <property type="match status" value="1"/>
</dbReference>
<feature type="domain" description="Xylanolytic transcriptional activator regulatory" evidence="6">
    <location>
        <begin position="261"/>
        <end position="467"/>
    </location>
</feature>
<evidence type="ECO:0000256" key="3">
    <source>
        <dbReference type="ARBA" id="ARBA00023015"/>
    </source>
</evidence>
<dbReference type="InterPro" id="IPR007219">
    <property type="entry name" value="XnlR_reg_dom"/>
</dbReference>
<name>A0A438N7V8_EXOME</name>
<dbReference type="Proteomes" id="UP000288859">
    <property type="component" value="Unassembled WGS sequence"/>
</dbReference>
<evidence type="ECO:0000313" key="8">
    <source>
        <dbReference type="Proteomes" id="UP000288859"/>
    </source>
</evidence>